<dbReference type="VEuPathDB" id="VectorBase:PHUM556480"/>
<name>E0W0J4_PEDHC</name>
<dbReference type="eggNOG" id="KOG3790">
    <property type="taxonomic scope" value="Eukaryota"/>
</dbReference>
<evidence type="ECO:0000313" key="13">
    <source>
        <dbReference type="Proteomes" id="UP000009046"/>
    </source>
</evidence>
<dbReference type="RefSeq" id="XP_002431888.1">
    <property type="nucleotide sequence ID" value="XM_002431843.1"/>
</dbReference>
<dbReference type="Pfam" id="PF07757">
    <property type="entry name" value="AdoMet_MTase"/>
    <property type="match status" value="1"/>
</dbReference>
<evidence type="ECO:0000256" key="5">
    <source>
        <dbReference type="ARBA" id="ARBA00022603"/>
    </source>
</evidence>
<evidence type="ECO:0000256" key="8">
    <source>
        <dbReference type="ARBA" id="ARBA00022694"/>
    </source>
</evidence>
<keyword evidence="6 10" id="KW-0808">Transferase</keyword>
<dbReference type="GO" id="GO:0141101">
    <property type="term" value="F:tRNA(Ser) (uridine(44)-2'-O-)-methyltransferase activity"/>
    <property type="evidence" value="ECO:0007669"/>
    <property type="project" value="UniProtKB-EC"/>
</dbReference>
<dbReference type="OMA" id="ENWTENT"/>
<dbReference type="EC" id="2.1.1.211" evidence="10"/>
<dbReference type="OrthoDB" id="10047021at2759"/>
<keyword evidence="4 10" id="KW-0963">Cytoplasm</keyword>
<dbReference type="EnsemblMetazoa" id="PHUM556480-RA">
    <property type="protein sequence ID" value="PHUM556480-PA"/>
    <property type="gene ID" value="PHUM556480"/>
</dbReference>
<evidence type="ECO:0000256" key="6">
    <source>
        <dbReference type="ARBA" id="ARBA00022679"/>
    </source>
</evidence>
<evidence type="ECO:0000256" key="7">
    <source>
        <dbReference type="ARBA" id="ARBA00022691"/>
    </source>
</evidence>
<dbReference type="KEGG" id="phu:Phum_PHUM556480"/>
<dbReference type="Proteomes" id="UP000009046">
    <property type="component" value="Unassembled WGS sequence"/>
</dbReference>
<dbReference type="PANTHER" id="PTHR21210">
    <property type="entry name" value="TRNA (URACIL-O(2)-)-METHYLTRANSFERASE-RELATED"/>
    <property type="match status" value="1"/>
</dbReference>
<proteinExistence type="inferred from homology"/>
<evidence type="ECO:0000313" key="12">
    <source>
        <dbReference type="EnsemblMetazoa" id="PHUM556480-PA"/>
    </source>
</evidence>
<reference evidence="11" key="2">
    <citation type="submission" date="2007-04" db="EMBL/GenBank/DDBJ databases">
        <title>The genome of the human body louse.</title>
        <authorList>
            <consortium name="The Human Body Louse Genome Consortium"/>
            <person name="Kirkness E."/>
            <person name="Walenz B."/>
            <person name="Hass B."/>
            <person name="Bruggner R."/>
            <person name="Strausberg R."/>
        </authorList>
    </citation>
    <scope>NUCLEOTIDE SEQUENCE</scope>
    <source>
        <strain evidence="11">USDA</strain>
    </source>
</reference>
<evidence type="ECO:0000313" key="11">
    <source>
        <dbReference type="EMBL" id="EEB19150.1"/>
    </source>
</evidence>
<dbReference type="EMBL" id="DS235860">
    <property type="protein sequence ID" value="EEB19150.1"/>
    <property type="molecule type" value="Genomic_DNA"/>
</dbReference>
<evidence type="ECO:0000256" key="4">
    <source>
        <dbReference type="ARBA" id="ARBA00022490"/>
    </source>
</evidence>
<comment type="function">
    <text evidence="10">Adenosyl-L-methionine (AdoMet)-dependent tRNA (uracil-O(2)-)-methyltransferase.</text>
</comment>
<dbReference type="GO" id="GO:0005737">
    <property type="term" value="C:cytoplasm"/>
    <property type="evidence" value="ECO:0007669"/>
    <property type="project" value="UniProtKB-SubCell"/>
</dbReference>
<sequence>MELIEIWLLDKINARLVIKTKHFINDIEDNTTIVMQTDPLQILKYNYIELVKTSKTLKFIVDDNNLNEKGINWIKVILFPKIINIMLNSSNLKTIKNGDLKKKNFSFTNLVDIVRYYELYEKMKLKYAKFLIENWTENTDPKKFVYEDIGIASYLMLLWNSDNLPAGKEKKQKFVDLGCGNGLLVYILNSEGHLGVGIDLRKRKIWDSYNSDTILKEEIIIPSVDTIYPEADWIIGNHSDELTSWIPIMAKFSNDHCQYFVLPCCPYELNGQKFQRKNSSMSSYQDFIYYVKNISEMCDFNTLVDRLRIPSSKKVCLVGFRKGNFEKNHVTQSNSKIINYIKFNCQSDVDVQKNYVKNLKGGNTPDGNVKIRDSVEQVRNCTKLPHTVIDQILKAVMNELLNEKRNLYEIKNDGSSSHWNRGGTLSVESLANKINKDLLQELKKECKGLQTLEVPKVC</sequence>
<evidence type="ECO:0000256" key="2">
    <source>
        <dbReference type="ARBA" id="ARBA00004496"/>
    </source>
</evidence>
<evidence type="ECO:0000256" key="3">
    <source>
        <dbReference type="ARBA" id="ARBA00009056"/>
    </source>
</evidence>
<dbReference type="InterPro" id="IPR029063">
    <property type="entry name" value="SAM-dependent_MTases_sf"/>
</dbReference>
<comment type="subcellular location">
    <subcellularLocation>
        <location evidence="2 10">Cytoplasm</location>
    </subcellularLocation>
</comment>
<evidence type="ECO:0000256" key="9">
    <source>
        <dbReference type="ARBA" id="ARBA00047957"/>
    </source>
</evidence>
<dbReference type="FunCoup" id="E0W0J4">
    <property type="interactions" value="1383"/>
</dbReference>
<dbReference type="GeneID" id="8234669"/>
<gene>
    <name evidence="12" type="primary">8234669</name>
    <name evidence="11" type="ORF">Phum_PHUM556480</name>
</gene>
<dbReference type="SUPFAM" id="SSF53335">
    <property type="entry name" value="S-adenosyl-L-methionine-dependent methyltransferases"/>
    <property type="match status" value="1"/>
</dbReference>
<accession>E0W0J4</accession>
<dbReference type="HOGENOM" id="CLU_021025_0_0_1"/>
<organism>
    <name type="scientific">Pediculus humanus subsp. corporis</name>
    <name type="common">Body louse</name>
    <dbReference type="NCBI Taxonomy" id="121224"/>
    <lineage>
        <taxon>Eukaryota</taxon>
        <taxon>Metazoa</taxon>
        <taxon>Ecdysozoa</taxon>
        <taxon>Arthropoda</taxon>
        <taxon>Hexapoda</taxon>
        <taxon>Insecta</taxon>
        <taxon>Pterygota</taxon>
        <taxon>Neoptera</taxon>
        <taxon>Paraneoptera</taxon>
        <taxon>Psocodea</taxon>
        <taxon>Troctomorpha</taxon>
        <taxon>Phthiraptera</taxon>
        <taxon>Anoplura</taxon>
        <taxon>Pediculidae</taxon>
        <taxon>Pediculus</taxon>
    </lineage>
</organism>
<comment type="catalytic activity">
    <reaction evidence="9 10">
        <text>uridine(44) in tRNA(Ser) + S-adenosyl-L-methionine = 2'-O-methyluridine(44) in tRNA(Ser) + S-adenosyl-L-homocysteine + H(+)</text>
        <dbReference type="Rhea" id="RHEA:43100"/>
        <dbReference type="Rhea" id="RHEA-COMP:10339"/>
        <dbReference type="Rhea" id="RHEA-COMP:10340"/>
        <dbReference type="ChEBI" id="CHEBI:15378"/>
        <dbReference type="ChEBI" id="CHEBI:57856"/>
        <dbReference type="ChEBI" id="CHEBI:59789"/>
        <dbReference type="ChEBI" id="CHEBI:65315"/>
        <dbReference type="ChEBI" id="CHEBI:74478"/>
        <dbReference type="EC" id="2.1.1.211"/>
    </reaction>
</comment>
<comment type="function">
    <text evidence="1">Probable adenosyl-L-methionine (AdoMet)-dependent tRNA (uracil-O(2)-)-methyltransferase.</text>
</comment>
<evidence type="ECO:0000256" key="1">
    <source>
        <dbReference type="ARBA" id="ARBA00002778"/>
    </source>
</evidence>
<reference evidence="11" key="1">
    <citation type="submission" date="2007-04" db="EMBL/GenBank/DDBJ databases">
        <title>Annotation of Pediculus humanus corporis strain USDA.</title>
        <authorList>
            <person name="Kirkness E."/>
            <person name="Hannick L."/>
            <person name="Hass B."/>
            <person name="Bruggner R."/>
            <person name="Lawson D."/>
            <person name="Bidwell S."/>
            <person name="Joardar V."/>
            <person name="Caler E."/>
            <person name="Walenz B."/>
            <person name="Inman J."/>
            <person name="Schobel S."/>
            <person name="Galinsky K."/>
            <person name="Amedeo P."/>
            <person name="Strausberg R."/>
        </authorList>
    </citation>
    <scope>NUCLEOTIDE SEQUENCE</scope>
    <source>
        <strain evidence="11">USDA</strain>
    </source>
</reference>
<comment type="similarity">
    <text evidence="3 10">Belongs to the TRM44 family.</text>
</comment>
<reference evidence="12" key="3">
    <citation type="submission" date="2021-02" db="UniProtKB">
        <authorList>
            <consortium name="EnsemblMetazoa"/>
        </authorList>
    </citation>
    <scope>IDENTIFICATION</scope>
    <source>
        <strain evidence="12">USDA</strain>
    </source>
</reference>
<keyword evidence="5 10" id="KW-0489">Methyltransferase</keyword>
<dbReference type="STRING" id="121224.E0W0J4"/>
<keyword evidence="7 10" id="KW-0949">S-adenosyl-L-methionine</keyword>
<keyword evidence="13" id="KW-1185">Reference proteome</keyword>
<dbReference type="CTD" id="8234669"/>
<dbReference type="EMBL" id="AAZO01006763">
    <property type="status" value="NOT_ANNOTATED_CDS"/>
    <property type="molecule type" value="Genomic_DNA"/>
</dbReference>
<dbReference type="AlphaFoldDB" id="E0W0J4"/>
<evidence type="ECO:0000256" key="10">
    <source>
        <dbReference type="RuleBase" id="RU368004"/>
    </source>
</evidence>
<dbReference type="InParanoid" id="E0W0J4"/>
<keyword evidence="8 10" id="KW-0819">tRNA processing</keyword>
<dbReference type="GO" id="GO:0030488">
    <property type="term" value="P:tRNA methylation"/>
    <property type="evidence" value="ECO:0007669"/>
    <property type="project" value="UniProtKB-UniRule"/>
</dbReference>
<dbReference type="InterPro" id="IPR011671">
    <property type="entry name" value="tRNA_uracil_MeTrfase"/>
</dbReference>
<dbReference type="PANTHER" id="PTHR21210:SF0">
    <property type="entry name" value="TRNA (URACIL-O(2)-)-METHYLTRANSFERASE-RELATED"/>
    <property type="match status" value="1"/>
</dbReference>
<protein>
    <recommendedName>
        <fullName evidence="10">tRNA (uracil-O(2)-)-methyltransferase</fullName>
        <ecNumber evidence="10">2.1.1.211</ecNumber>
    </recommendedName>
</protein>